<dbReference type="GO" id="GO:0005737">
    <property type="term" value="C:cytoplasm"/>
    <property type="evidence" value="ECO:0007669"/>
    <property type="project" value="UniProtKB-SubCell"/>
</dbReference>
<keyword evidence="6" id="KW-1185">Reference proteome</keyword>
<accession>A0A9W8EC35</accession>
<dbReference type="GO" id="GO:0000502">
    <property type="term" value="C:proteasome complex"/>
    <property type="evidence" value="ECO:0007669"/>
    <property type="project" value="UniProtKB-KW"/>
</dbReference>
<organism evidence="5 6">
    <name type="scientific">Dimargaris verticillata</name>
    <dbReference type="NCBI Taxonomy" id="2761393"/>
    <lineage>
        <taxon>Eukaryota</taxon>
        <taxon>Fungi</taxon>
        <taxon>Fungi incertae sedis</taxon>
        <taxon>Zoopagomycota</taxon>
        <taxon>Kickxellomycotina</taxon>
        <taxon>Dimargaritomycetes</taxon>
        <taxon>Dimargaritales</taxon>
        <taxon>Dimargaritaceae</taxon>
        <taxon>Dimargaris</taxon>
    </lineage>
</organism>
<gene>
    <name evidence="5" type="primary">STS1</name>
    <name evidence="5" type="ORF">H4R34_000221</name>
</gene>
<comment type="function">
    <text evidence="3">Involved in ubiquitin-mediated protein degradation. Regulatory factor in the ubiquitin/proteasome pathway that controls the turnover of proteasome substrates. Targets proteasomes to the nucleus and facilitates the degradation of nuclear proteins.</text>
</comment>
<dbReference type="GO" id="GO:0031144">
    <property type="term" value="P:proteasome localization"/>
    <property type="evidence" value="ECO:0007669"/>
    <property type="project" value="UniProtKB-UniRule"/>
</dbReference>
<sequence>MASADKAPRKGLFRAWTAIHPMTRLKISSGFAVLAVLGMLFEDKLFGPAPKRVVFQHDRKPSLIFDHLCLPTAAFSVGFVVALPGSDTTTAMAHLTNSPCVSVPTMGSPTVHSPFARLANCGALATCPPSVPFGFGGLDYSAVDQPKGTKRKQADEDEDMASRSPSPTPPSPLAAHRPRLAHRDRACAARSYDTDGLLRERSPGGFKIRSKRVRREAVPFKLPLSKLLDPLDKHQLVALMERLVEQVPELESTIASLAPKPTLKTATATLDSLNKAVYSSFPYTKWGPVTDDYSFSRVSPALDELCNTILQYAHHFAQDDEFLATTFAFLQQAAEMAIRLPQWDNADHNTARKHLLEALAGHYQRAIQTAASSMNSGKIYGHQVVEEWGRALQQHCDDCRGEHFGPALHAFVECFGWVLGVSAHYQRMVRDAAPTDPQQLASHPRVFTLAS</sequence>
<proteinExistence type="inferred from homology"/>
<comment type="subunit">
    <text evidence="3">Binds the proteasome.</text>
</comment>
<dbReference type="InterPro" id="IPR038422">
    <property type="entry name" value="Cut8/Sts1_sf"/>
</dbReference>
<comment type="similarity">
    <text evidence="1 3">Belongs to the cut8/STS1 family.</text>
</comment>
<keyword evidence="3" id="KW-0653">Protein transport</keyword>
<dbReference type="EMBL" id="JANBQB010000004">
    <property type="protein sequence ID" value="KAJ1985144.1"/>
    <property type="molecule type" value="Genomic_DNA"/>
</dbReference>
<dbReference type="PANTHER" id="PTHR28032">
    <property type="entry name" value="FI02826P"/>
    <property type="match status" value="1"/>
</dbReference>
<dbReference type="GO" id="GO:0015031">
    <property type="term" value="P:protein transport"/>
    <property type="evidence" value="ECO:0007669"/>
    <property type="project" value="UniProtKB-UniRule"/>
</dbReference>
<evidence type="ECO:0000256" key="2">
    <source>
        <dbReference type="ARBA" id="ARBA00023242"/>
    </source>
</evidence>
<evidence type="ECO:0000313" key="5">
    <source>
        <dbReference type="EMBL" id="KAJ1985144.1"/>
    </source>
</evidence>
<evidence type="ECO:0000256" key="1">
    <source>
        <dbReference type="ARBA" id="ARBA00006199"/>
    </source>
</evidence>
<name>A0A9W8EC35_9FUNG</name>
<dbReference type="GO" id="GO:0031965">
    <property type="term" value="C:nuclear membrane"/>
    <property type="evidence" value="ECO:0007669"/>
    <property type="project" value="TreeGrafter"/>
</dbReference>
<keyword evidence="5" id="KW-0647">Proteasome</keyword>
<dbReference type="AlphaFoldDB" id="A0A9W8EC35"/>
<keyword evidence="2 3" id="KW-0539">Nucleus</keyword>
<dbReference type="PANTHER" id="PTHR28032:SF1">
    <property type="entry name" value="FI02826P"/>
    <property type="match status" value="1"/>
</dbReference>
<evidence type="ECO:0000256" key="4">
    <source>
        <dbReference type="SAM" id="MobiDB-lite"/>
    </source>
</evidence>
<dbReference type="OrthoDB" id="10061064at2759"/>
<dbReference type="Gene3D" id="1.20.58.1590">
    <property type="entry name" value="Tethering factor for nuclear proteasome Cut8/Sts1"/>
    <property type="match status" value="1"/>
</dbReference>
<keyword evidence="3" id="KW-0813">Transport</keyword>
<dbReference type="Proteomes" id="UP001151582">
    <property type="component" value="Unassembled WGS sequence"/>
</dbReference>
<evidence type="ECO:0000256" key="3">
    <source>
        <dbReference type="RuleBase" id="RU368013"/>
    </source>
</evidence>
<reference evidence="5" key="1">
    <citation type="submission" date="2022-07" db="EMBL/GenBank/DDBJ databases">
        <title>Phylogenomic reconstructions and comparative analyses of Kickxellomycotina fungi.</title>
        <authorList>
            <person name="Reynolds N.K."/>
            <person name="Stajich J.E."/>
            <person name="Barry K."/>
            <person name="Grigoriev I.V."/>
            <person name="Crous P."/>
            <person name="Smith M.E."/>
        </authorList>
    </citation>
    <scope>NUCLEOTIDE SEQUENCE</scope>
    <source>
        <strain evidence="5">RSA 567</strain>
    </source>
</reference>
<protein>
    <recommendedName>
        <fullName evidence="3">Tethering factor for nuclear proteasome STS1</fullName>
    </recommendedName>
</protein>
<dbReference type="Pfam" id="PF08559">
    <property type="entry name" value="Cut8"/>
    <property type="match status" value="1"/>
</dbReference>
<evidence type="ECO:0000313" key="6">
    <source>
        <dbReference type="Proteomes" id="UP001151582"/>
    </source>
</evidence>
<comment type="caution">
    <text evidence="5">The sequence shown here is derived from an EMBL/GenBank/DDBJ whole genome shotgun (WGS) entry which is preliminary data.</text>
</comment>
<dbReference type="InterPro" id="IPR013868">
    <property type="entry name" value="Cut8/Sts1_fam"/>
</dbReference>
<feature type="region of interest" description="Disordered" evidence="4">
    <location>
        <begin position="144"/>
        <end position="180"/>
    </location>
</feature>
<dbReference type="GO" id="GO:0070628">
    <property type="term" value="F:proteasome binding"/>
    <property type="evidence" value="ECO:0007669"/>
    <property type="project" value="TreeGrafter"/>
</dbReference>
<keyword evidence="3" id="KW-0963">Cytoplasm</keyword>
<dbReference type="GO" id="GO:0071630">
    <property type="term" value="P:nuclear protein quality control by the ubiquitin-proteasome system"/>
    <property type="evidence" value="ECO:0007669"/>
    <property type="project" value="UniProtKB-UniRule"/>
</dbReference>
<comment type="subcellular location">
    <subcellularLocation>
        <location evidence="3">Cytoplasm</location>
    </subcellularLocation>
    <subcellularLocation>
        <location evidence="3">Nucleus</location>
    </subcellularLocation>
</comment>